<evidence type="ECO:0000313" key="2">
    <source>
        <dbReference type="EMBL" id="ASJ13782.1"/>
    </source>
</evidence>
<keyword evidence="1" id="KW-0812">Transmembrane</keyword>
<organism evidence="2 3">
    <name type="scientific">Thermococcus radiotolerans</name>
    <dbReference type="NCBI Taxonomy" id="187880"/>
    <lineage>
        <taxon>Archaea</taxon>
        <taxon>Methanobacteriati</taxon>
        <taxon>Methanobacteriota</taxon>
        <taxon>Thermococci</taxon>
        <taxon>Thermococcales</taxon>
        <taxon>Thermococcaceae</taxon>
        <taxon>Thermococcus</taxon>
    </lineage>
</organism>
<feature type="transmembrane region" description="Helical" evidence="1">
    <location>
        <begin position="6"/>
        <end position="33"/>
    </location>
</feature>
<keyword evidence="1" id="KW-0472">Membrane</keyword>
<reference evidence="2 3" key="1">
    <citation type="submission" date="2016-04" db="EMBL/GenBank/DDBJ databases">
        <title>Complete genome sequence of Thermococcus radiotolerans type strain EJ2.</title>
        <authorList>
            <person name="Oger P.M."/>
        </authorList>
    </citation>
    <scope>NUCLEOTIDE SEQUENCE [LARGE SCALE GENOMIC DNA]</scope>
    <source>
        <strain evidence="2 3">EJ2</strain>
    </source>
</reference>
<dbReference type="GeneID" id="60595907"/>
<accession>A0A2Z2N2H0</accession>
<feature type="transmembrane region" description="Helical" evidence="1">
    <location>
        <begin position="146"/>
        <end position="166"/>
    </location>
</feature>
<sequence>MSYVEWFIVGLFVISGLASLVIFRKLLCIFFWYYSPSSMLPPGCKRYKRNELLKNRVWERAFQINRQFGTIIEISILLVCYYTPFVILYFLMLLLLQFGVSMGIQALDAIVAPLLGMFCGLVFSWTILLLFAWYQREFSRSIKQGLLSPLITTFLLILPVIIEIIGPEQIRNYLSRIVHQDLTFSMLFKISLTPKFLVESIVEIVQILFFLNLVLVLVVGYRVGKIRNEILPR</sequence>
<protein>
    <submittedName>
        <fullName evidence="2">Uncharacterized protein</fullName>
    </submittedName>
</protein>
<feature type="transmembrane region" description="Helical" evidence="1">
    <location>
        <begin position="204"/>
        <end position="224"/>
    </location>
</feature>
<feature type="transmembrane region" description="Helical" evidence="1">
    <location>
        <begin position="110"/>
        <end position="134"/>
    </location>
</feature>
<feature type="transmembrane region" description="Helical" evidence="1">
    <location>
        <begin position="76"/>
        <end position="98"/>
    </location>
</feature>
<evidence type="ECO:0000256" key="1">
    <source>
        <dbReference type="SAM" id="Phobius"/>
    </source>
</evidence>
<evidence type="ECO:0000313" key="3">
    <source>
        <dbReference type="Proteomes" id="UP000250085"/>
    </source>
</evidence>
<dbReference type="EMBL" id="CP015106">
    <property type="protein sequence ID" value="ASJ13782.1"/>
    <property type="molecule type" value="Genomic_DNA"/>
</dbReference>
<gene>
    <name evidence="2" type="ORF">A3L10_01035</name>
</gene>
<dbReference type="AlphaFoldDB" id="A0A2Z2N2H0"/>
<name>A0A2Z2N2H0_9EURY</name>
<keyword evidence="3" id="KW-1185">Reference proteome</keyword>
<keyword evidence="1" id="KW-1133">Transmembrane helix</keyword>
<dbReference type="KEGG" id="trl:A3L10_01035"/>
<proteinExistence type="predicted"/>
<dbReference type="Proteomes" id="UP000250085">
    <property type="component" value="Chromosome"/>
</dbReference>
<dbReference type="RefSeq" id="WP_088865996.1">
    <property type="nucleotide sequence ID" value="NZ_CP015106.1"/>
</dbReference>